<evidence type="ECO:0000313" key="13">
    <source>
        <dbReference type="WBParaSite" id="SBAD_0000291501-mRNA-1"/>
    </source>
</evidence>
<keyword evidence="12" id="KW-1185">Reference proteome</keyword>
<evidence type="ECO:0000256" key="7">
    <source>
        <dbReference type="ARBA" id="ARBA00023242"/>
    </source>
</evidence>
<dbReference type="PANTHER" id="PTHR12920:SF4">
    <property type="entry name" value="GEO03726P1"/>
    <property type="match status" value="1"/>
</dbReference>
<accession>A0A183IGN8</accession>
<feature type="region of interest" description="Disordered" evidence="9">
    <location>
        <begin position="1"/>
        <end position="24"/>
    </location>
</feature>
<dbReference type="Pfam" id="PF00641">
    <property type="entry name" value="Zn_ribbon_RanBP"/>
    <property type="match status" value="1"/>
</dbReference>
<dbReference type="GO" id="GO:0003712">
    <property type="term" value="F:transcription coregulator activity"/>
    <property type="evidence" value="ECO:0007669"/>
    <property type="project" value="TreeGrafter"/>
</dbReference>
<reference evidence="13" key="1">
    <citation type="submission" date="2016-06" db="UniProtKB">
        <authorList>
            <consortium name="WormBaseParasite"/>
        </authorList>
    </citation>
    <scope>IDENTIFICATION</scope>
</reference>
<reference evidence="11 12" key="2">
    <citation type="submission" date="2018-11" db="EMBL/GenBank/DDBJ databases">
        <authorList>
            <consortium name="Pathogen Informatics"/>
        </authorList>
    </citation>
    <scope>NUCLEOTIDE SEQUENCE [LARGE SCALE GENOMIC DNA]</scope>
</reference>
<evidence type="ECO:0000259" key="10">
    <source>
        <dbReference type="PROSITE" id="PS50199"/>
    </source>
</evidence>
<dbReference type="InterPro" id="IPR001876">
    <property type="entry name" value="Znf_RanBP2"/>
</dbReference>
<dbReference type="GO" id="GO:0008270">
    <property type="term" value="F:zinc ion binding"/>
    <property type="evidence" value="ECO:0007669"/>
    <property type="project" value="UniProtKB-KW"/>
</dbReference>
<keyword evidence="2" id="KW-0479">Metal-binding</keyword>
<evidence type="ECO:0000256" key="9">
    <source>
        <dbReference type="SAM" id="MobiDB-lite"/>
    </source>
</evidence>
<evidence type="ECO:0000256" key="8">
    <source>
        <dbReference type="PROSITE-ProRule" id="PRU00322"/>
    </source>
</evidence>
<evidence type="ECO:0000256" key="2">
    <source>
        <dbReference type="ARBA" id="ARBA00022723"/>
    </source>
</evidence>
<protein>
    <submittedName>
        <fullName evidence="13">RanBP2-type domain-containing protein</fullName>
    </submittedName>
</protein>
<dbReference type="InterPro" id="IPR036443">
    <property type="entry name" value="Znf_RanBP2_sf"/>
</dbReference>
<proteinExistence type="predicted"/>
<feature type="compositionally biased region" description="Polar residues" evidence="9">
    <location>
        <begin position="152"/>
        <end position="167"/>
    </location>
</feature>
<feature type="compositionally biased region" description="Low complexity" evidence="9">
    <location>
        <begin position="133"/>
        <end position="143"/>
    </location>
</feature>
<keyword evidence="3 8" id="KW-0863">Zinc-finger</keyword>
<evidence type="ECO:0000256" key="5">
    <source>
        <dbReference type="ARBA" id="ARBA00023015"/>
    </source>
</evidence>
<feature type="domain" description="RanBP2-type" evidence="10">
    <location>
        <begin position="25"/>
        <end position="54"/>
    </location>
</feature>
<dbReference type="Gene3D" id="4.10.1060.10">
    <property type="entry name" value="Zinc finger, RanBP2-type"/>
    <property type="match status" value="1"/>
</dbReference>
<evidence type="ECO:0000256" key="6">
    <source>
        <dbReference type="ARBA" id="ARBA00023163"/>
    </source>
</evidence>
<dbReference type="PANTHER" id="PTHR12920">
    <property type="entry name" value="RYBP AND YAF2-RELATED"/>
    <property type="match status" value="1"/>
</dbReference>
<keyword evidence="7" id="KW-0539">Nucleus</keyword>
<keyword evidence="6" id="KW-0804">Transcription</keyword>
<dbReference type="AlphaFoldDB" id="A0A183IGN8"/>
<feature type="compositionally biased region" description="Basic residues" evidence="9">
    <location>
        <begin position="214"/>
        <end position="225"/>
    </location>
</feature>
<keyword evidence="5" id="KW-0805">Transcription regulation</keyword>
<evidence type="ECO:0000256" key="4">
    <source>
        <dbReference type="ARBA" id="ARBA00022833"/>
    </source>
</evidence>
<evidence type="ECO:0000313" key="11">
    <source>
        <dbReference type="EMBL" id="VDO98902.1"/>
    </source>
</evidence>
<feature type="region of interest" description="Disordered" evidence="9">
    <location>
        <begin position="110"/>
        <end position="172"/>
    </location>
</feature>
<dbReference type="Pfam" id="PF17219">
    <property type="entry name" value="YAF2_RYBP"/>
    <property type="match status" value="1"/>
</dbReference>
<evidence type="ECO:0000256" key="1">
    <source>
        <dbReference type="ARBA" id="ARBA00004123"/>
    </source>
</evidence>
<gene>
    <name evidence="11" type="ORF">SBAD_LOCUS2783</name>
</gene>
<dbReference type="PROSITE" id="PS01358">
    <property type="entry name" value="ZF_RANBP2_1"/>
    <property type="match status" value="1"/>
</dbReference>
<dbReference type="Proteomes" id="UP000270296">
    <property type="component" value="Unassembled WGS sequence"/>
</dbReference>
<sequence length="248" mass="27607">MSSSPGKRSRRSLRGDKVSSDDMYDQGSWECTVCTYRNSAESFHCIMCDTRKGTSTRKPKLNSAVVQQQQTVHKFVQQQAAMLASELREKEKQREKASCSKPTSVVVKDTKDYTANNSPLKADSPAVTGSNVSSPAPSTSMTPTPQPYSPLVSDSNSATSNRSTPRQTTKKIILDRNRSMNLDLNSARTLAVTVNNVTVIITDYKLNPIEPKEKKSKRKRMKTGKKRTDDSENDDVVRPSTEMNKYSD</sequence>
<name>A0A183IGN8_9BILA</name>
<feature type="region of interest" description="Disordered" evidence="9">
    <location>
        <begin position="208"/>
        <end position="248"/>
    </location>
</feature>
<keyword evidence="4" id="KW-0862">Zinc</keyword>
<dbReference type="InterPro" id="IPR033774">
    <property type="entry name" value="YAF2_RYBP"/>
</dbReference>
<dbReference type="SMART" id="SM00547">
    <property type="entry name" value="ZnF_RBZ"/>
    <property type="match status" value="1"/>
</dbReference>
<comment type="subcellular location">
    <subcellularLocation>
        <location evidence="1">Nucleus</location>
    </subcellularLocation>
</comment>
<organism evidence="13">
    <name type="scientific">Soboliphyme baturini</name>
    <dbReference type="NCBI Taxonomy" id="241478"/>
    <lineage>
        <taxon>Eukaryota</taxon>
        <taxon>Metazoa</taxon>
        <taxon>Ecdysozoa</taxon>
        <taxon>Nematoda</taxon>
        <taxon>Enoplea</taxon>
        <taxon>Dorylaimia</taxon>
        <taxon>Dioctophymatida</taxon>
        <taxon>Dioctophymatoidea</taxon>
        <taxon>Soboliphymatidae</taxon>
        <taxon>Soboliphyme</taxon>
    </lineage>
</organism>
<dbReference type="GO" id="GO:0003677">
    <property type="term" value="F:DNA binding"/>
    <property type="evidence" value="ECO:0007669"/>
    <property type="project" value="TreeGrafter"/>
</dbReference>
<dbReference type="EMBL" id="UZAM01007402">
    <property type="protein sequence ID" value="VDO98902.1"/>
    <property type="molecule type" value="Genomic_DNA"/>
</dbReference>
<evidence type="ECO:0000256" key="3">
    <source>
        <dbReference type="ARBA" id="ARBA00022771"/>
    </source>
</evidence>
<dbReference type="InterPro" id="IPR039958">
    <property type="entry name" value="RYBP/YAF2"/>
</dbReference>
<dbReference type="WBParaSite" id="SBAD_0000291501-mRNA-1">
    <property type="protein sequence ID" value="SBAD_0000291501-mRNA-1"/>
    <property type="gene ID" value="SBAD_0000291501"/>
</dbReference>
<dbReference type="OrthoDB" id="10063208at2759"/>
<dbReference type="GO" id="GO:0005634">
    <property type="term" value="C:nucleus"/>
    <property type="evidence" value="ECO:0007669"/>
    <property type="project" value="UniProtKB-SubCell"/>
</dbReference>
<dbReference type="PROSITE" id="PS50199">
    <property type="entry name" value="ZF_RANBP2_2"/>
    <property type="match status" value="1"/>
</dbReference>
<dbReference type="SUPFAM" id="SSF90209">
    <property type="entry name" value="Ran binding protein zinc finger-like"/>
    <property type="match status" value="1"/>
</dbReference>
<evidence type="ECO:0000313" key="12">
    <source>
        <dbReference type="Proteomes" id="UP000270296"/>
    </source>
</evidence>
<dbReference type="GO" id="GO:0045893">
    <property type="term" value="P:positive regulation of DNA-templated transcription"/>
    <property type="evidence" value="ECO:0007669"/>
    <property type="project" value="InterPro"/>
</dbReference>